<name>A0ACA9RG09_9GLOM</name>
<protein>
    <submittedName>
        <fullName evidence="1">15536_t:CDS:1</fullName>
    </submittedName>
</protein>
<sequence>IDMCCGTGTIGIALSKSLGNKIDKVIGIELCEEAVEDAKFNAKLNGISNSEYILGPVEKNLKTLYSYKNADAGTAVAIVDPPRAGVHKNVIKALRECKAIDYFLYVSCDCNLATQNFIDLCRPTTNNFPGIPFKPARAVGIDLFPHAKQVELLIEFHRDKEYPTKDAKSE</sequence>
<accession>A0ACA9RG09</accession>
<organism evidence="1 2">
    <name type="scientific">Racocetra persica</name>
    <dbReference type="NCBI Taxonomy" id="160502"/>
    <lineage>
        <taxon>Eukaryota</taxon>
        <taxon>Fungi</taxon>
        <taxon>Fungi incertae sedis</taxon>
        <taxon>Mucoromycota</taxon>
        <taxon>Glomeromycotina</taxon>
        <taxon>Glomeromycetes</taxon>
        <taxon>Diversisporales</taxon>
        <taxon>Gigasporaceae</taxon>
        <taxon>Racocetra</taxon>
    </lineage>
</organism>
<dbReference type="EMBL" id="CAJVQC010052084">
    <property type="protein sequence ID" value="CAG8791151.1"/>
    <property type="molecule type" value="Genomic_DNA"/>
</dbReference>
<dbReference type="Proteomes" id="UP000789920">
    <property type="component" value="Unassembled WGS sequence"/>
</dbReference>
<comment type="caution">
    <text evidence="1">The sequence shown here is derived from an EMBL/GenBank/DDBJ whole genome shotgun (WGS) entry which is preliminary data.</text>
</comment>
<evidence type="ECO:0000313" key="2">
    <source>
        <dbReference type="Proteomes" id="UP000789920"/>
    </source>
</evidence>
<reference evidence="1" key="1">
    <citation type="submission" date="2021-06" db="EMBL/GenBank/DDBJ databases">
        <authorList>
            <person name="Kallberg Y."/>
            <person name="Tangrot J."/>
            <person name="Rosling A."/>
        </authorList>
    </citation>
    <scope>NUCLEOTIDE SEQUENCE</scope>
    <source>
        <strain evidence="1">MA461A</strain>
    </source>
</reference>
<feature type="non-terminal residue" evidence="1">
    <location>
        <position position="1"/>
    </location>
</feature>
<proteinExistence type="predicted"/>
<gene>
    <name evidence="1" type="ORF">RPERSI_LOCUS19176</name>
</gene>
<evidence type="ECO:0000313" key="1">
    <source>
        <dbReference type="EMBL" id="CAG8791151.1"/>
    </source>
</evidence>
<keyword evidence="2" id="KW-1185">Reference proteome</keyword>